<accession>A0A3Q2FVZ6</accession>
<organism evidence="1 2">
    <name type="scientific">Cyprinodon variegatus</name>
    <name type="common">Sheepshead minnow</name>
    <dbReference type="NCBI Taxonomy" id="28743"/>
    <lineage>
        <taxon>Eukaryota</taxon>
        <taxon>Metazoa</taxon>
        <taxon>Chordata</taxon>
        <taxon>Craniata</taxon>
        <taxon>Vertebrata</taxon>
        <taxon>Euteleostomi</taxon>
        <taxon>Actinopterygii</taxon>
        <taxon>Neopterygii</taxon>
        <taxon>Teleostei</taxon>
        <taxon>Neoteleostei</taxon>
        <taxon>Acanthomorphata</taxon>
        <taxon>Ovalentaria</taxon>
        <taxon>Atherinomorphae</taxon>
        <taxon>Cyprinodontiformes</taxon>
        <taxon>Cyprinodontidae</taxon>
        <taxon>Cyprinodon</taxon>
    </lineage>
</organism>
<evidence type="ECO:0000313" key="1">
    <source>
        <dbReference type="Ensembl" id="ENSCVAP00000011800.1"/>
    </source>
</evidence>
<evidence type="ECO:0000313" key="2">
    <source>
        <dbReference type="Proteomes" id="UP000265020"/>
    </source>
</evidence>
<protein>
    <submittedName>
        <fullName evidence="1">Uncharacterized protein</fullName>
    </submittedName>
</protein>
<reference evidence="1" key="1">
    <citation type="submission" date="2025-08" db="UniProtKB">
        <authorList>
            <consortium name="Ensembl"/>
        </authorList>
    </citation>
    <scope>IDENTIFICATION</scope>
</reference>
<dbReference type="AlphaFoldDB" id="A0A3Q2FVZ6"/>
<dbReference type="Ensembl" id="ENSCVAT00000030087.1">
    <property type="protein sequence ID" value="ENSCVAP00000011800.1"/>
    <property type="gene ID" value="ENSCVAG00000014120.1"/>
</dbReference>
<proteinExistence type="predicted"/>
<reference evidence="1" key="2">
    <citation type="submission" date="2025-09" db="UniProtKB">
        <authorList>
            <consortium name="Ensembl"/>
        </authorList>
    </citation>
    <scope>IDENTIFICATION</scope>
</reference>
<dbReference type="GeneTree" id="ENSGT00940000177534"/>
<dbReference type="Proteomes" id="UP000265020">
    <property type="component" value="Unassembled WGS sequence"/>
</dbReference>
<name>A0A3Q2FVZ6_CYPVA</name>
<keyword evidence="2" id="KW-1185">Reference proteome</keyword>
<sequence>MQSPGQSRDSGTAGRATYQRTSLVTTIPSAWRVFGSLRARSQTYPFRLFIRENTTLSTRCEVAVDLEGVPRAALVRINPVFTCRHKEQWKTIRGQAEHLWVDDVTRRTLL</sequence>